<accession>W6XSF6</accession>
<protein>
    <submittedName>
        <fullName evidence="1">Uncharacterized protein</fullName>
    </submittedName>
</protein>
<proteinExistence type="predicted"/>
<dbReference type="AlphaFoldDB" id="W6XSF6"/>
<name>W6XSF6_COCC2</name>
<organism evidence="1 2">
    <name type="scientific">Cochliobolus carbonum (strain 26-R-13)</name>
    <name type="common">Maize leaf spot fungus</name>
    <name type="synonym">Bipolaris zeicola</name>
    <dbReference type="NCBI Taxonomy" id="930089"/>
    <lineage>
        <taxon>Eukaryota</taxon>
        <taxon>Fungi</taxon>
        <taxon>Dikarya</taxon>
        <taxon>Ascomycota</taxon>
        <taxon>Pezizomycotina</taxon>
        <taxon>Dothideomycetes</taxon>
        <taxon>Pleosporomycetidae</taxon>
        <taxon>Pleosporales</taxon>
        <taxon>Pleosporineae</taxon>
        <taxon>Pleosporaceae</taxon>
        <taxon>Bipolaris</taxon>
    </lineage>
</organism>
<dbReference type="HOGENOM" id="CLU_2305586_0_0_1"/>
<dbReference type="OrthoDB" id="3692843at2759"/>
<reference evidence="1 2" key="1">
    <citation type="journal article" date="2013" name="PLoS Genet.">
        <title>Comparative genome structure, secondary metabolite, and effector coding capacity across Cochliobolus pathogens.</title>
        <authorList>
            <person name="Condon B.J."/>
            <person name="Leng Y."/>
            <person name="Wu D."/>
            <person name="Bushley K.E."/>
            <person name="Ohm R.A."/>
            <person name="Otillar R."/>
            <person name="Martin J."/>
            <person name="Schackwitz W."/>
            <person name="Grimwood J."/>
            <person name="MohdZainudin N."/>
            <person name="Xue C."/>
            <person name="Wang R."/>
            <person name="Manning V.A."/>
            <person name="Dhillon B."/>
            <person name="Tu Z.J."/>
            <person name="Steffenson B.J."/>
            <person name="Salamov A."/>
            <person name="Sun H."/>
            <person name="Lowry S."/>
            <person name="LaButti K."/>
            <person name="Han J."/>
            <person name="Copeland A."/>
            <person name="Lindquist E."/>
            <person name="Barry K."/>
            <person name="Schmutz J."/>
            <person name="Baker S.E."/>
            <person name="Ciuffetti L.M."/>
            <person name="Grigoriev I.V."/>
            <person name="Zhong S."/>
            <person name="Turgeon B.G."/>
        </authorList>
    </citation>
    <scope>NUCLEOTIDE SEQUENCE [LARGE SCALE GENOMIC DNA]</scope>
    <source>
        <strain evidence="1 2">26-R-13</strain>
    </source>
</reference>
<sequence>MCLKLLPTILLLHFGFVAVLSLAEYMGLLNMTNISSQQNHFSVTRQYGISIWAEIMALDTRQRNLTIGIWLDIASTPVDVHLCADSTDTVVSAYRLMHAL</sequence>
<dbReference type="KEGG" id="bze:COCCADRAFT_39278"/>
<keyword evidence="2" id="KW-1185">Reference proteome</keyword>
<dbReference type="EMBL" id="KI964698">
    <property type="protein sequence ID" value="EUC30507.1"/>
    <property type="molecule type" value="Genomic_DNA"/>
</dbReference>
<dbReference type="RefSeq" id="XP_007715190.1">
    <property type="nucleotide sequence ID" value="XM_007717000.1"/>
</dbReference>
<evidence type="ECO:0000313" key="2">
    <source>
        <dbReference type="Proteomes" id="UP000053841"/>
    </source>
</evidence>
<evidence type="ECO:0000313" key="1">
    <source>
        <dbReference type="EMBL" id="EUC30507.1"/>
    </source>
</evidence>
<gene>
    <name evidence="1" type="ORF">COCCADRAFT_39278</name>
</gene>
<dbReference type="Proteomes" id="UP000053841">
    <property type="component" value="Unassembled WGS sequence"/>
</dbReference>
<dbReference type="GeneID" id="19148957"/>